<evidence type="ECO:0000313" key="1">
    <source>
        <dbReference type="EMBL" id="EEP20813.1"/>
    </source>
</evidence>
<proteinExistence type="predicted"/>
<reference evidence="1" key="1">
    <citation type="submission" date="2009-04" db="EMBL/GenBank/DDBJ databases">
        <authorList>
            <person name="Weinstock G."/>
            <person name="Sodergren E."/>
            <person name="Clifton S."/>
            <person name="Fulton L."/>
            <person name="Fulton B."/>
            <person name="Courtney L."/>
            <person name="Fronick C."/>
            <person name="Harrison M."/>
            <person name="Strong C."/>
            <person name="Farmer C."/>
            <person name="Delahaunty K."/>
            <person name="Markovic C."/>
            <person name="Hall O."/>
            <person name="Minx P."/>
            <person name="Tomlinson C."/>
            <person name="Mitreva M."/>
            <person name="Nelson J."/>
            <person name="Hou S."/>
            <person name="Wollam A."/>
            <person name="Pepin K.H."/>
            <person name="Johnson M."/>
            <person name="Bhonagiri V."/>
            <person name="Nash W.E."/>
            <person name="Warren W."/>
            <person name="Chinwalla A."/>
            <person name="Mardis E.R."/>
            <person name="Wilson R.K."/>
        </authorList>
    </citation>
    <scope>NUCLEOTIDE SEQUENCE [LARGE SCALE GENOMIC DNA]</scope>
    <source>
        <strain evidence="1">DSM 20098</strain>
    </source>
</reference>
<sequence>MFIIWKFFIREMDLIFCGGKVLPTHTAWRIMPVSCKGGQRRAC</sequence>
<accession>C4FGB7</accession>
<evidence type="ECO:0000313" key="2">
    <source>
        <dbReference type="Proteomes" id="UP000006408"/>
    </source>
</evidence>
<keyword evidence="2" id="KW-1185">Reference proteome</keyword>
<name>C4FGB7_9BIFI</name>
<dbReference type="HOGENOM" id="CLU_3230255_0_0_11"/>
<dbReference type="AlphaFoldDB" id="C4FGB7"/>
<dbReference type="PATRIC" id="fig|518635.17.peg.1279"/>
<dbReference type="Proteomes" id="UP000006408">
    <property type="component" value="Unassembled WGS sequence"/>
</dbReference>
<dbReference type="EMBL" id="ABYS02000009">
    <property type="protein sequence ID" value="EEP20813.1"/>
    <property type="molecule type" value="Genomic_DNA"/>
</dbReference>
<dbReference type="KEGG" id="bang:BBAG_1212"/>
<organism evidence="1 2">
    <name type="scientific">Bifidobacterium angulatum DSM 20098 = JCM 7096</name>
    <dbReference type="NCBI Taxonomy" id="518635"/>
    <lineage>
        <taxon>Bacteria</taxon>
        <taxon>Bacillati</taxon>
        <taxon>Actinomycetota</taxon>
        <taxon>Actinomycetes</taxon>
        <taxon>Bifidobacteriales</taxon>
        <taxon>Bifidobacteriaceae</taxon>
        <taxon>Bifidobacterium</taxon>
    </lineage>
</organism>
<comment type="caution">
    <text evidence="1">The sequence shown here is derived from an EMBL/GenBank/DDBJ whole genome shotgun (WGS) entry which is preliminary data.</text>
</comment>
<gene>
    <name evidence="1" type="ORF">BIFANG_03386</name>
</gene>
<protein>
    <submittedName>
        <fullName evidence="1">Uncharacterized protein</fullName>
    </submittedName>
</protein>